<protein>
    <recommendedName>
        <fullName evidence="7">Chorion class A protein Ld2/Ld41</fullName>
    </recommendedName>
</protein>
<dbReference type="GO" id="GO:0005213">
    <property type="term" value="F:structural constituent of egg chorion"/>
    <property type="evidence" value="ECO:0007669"/>
    <property type="project" value="InterPro"/>
</dbReference>
<evidence type="ECO:0000256" key="1">
    <source>
        <dbReference type="ARBA" id="ARBA00005906"/>
    </source>
</evidence>
<proteinExistence type="inferred from homology"/>
<dbReference type="InterPro" id="IPR002635">
    <property type="entry name" value="Chorion"/>
</dbReference>
<dbReference type="GO" id="GO:0042600">
    <property type="term" value="C:egg chorion"/>
    <property type="evidence" value="ECO:0007669"/>
    <property type="project" value="InterPro"/>
</dbReference>
<keyword evidence="4" id="KW-0732">Signal</keyword>
<evidence type="ECO:0000256" key="2">
    <source>
        <dbReference type="ARBA" id="ARBA00022737"/>
    </source>
</evidence>
<organism evidence="5 6">
    <name type="scientific">Parnassius mnemosyne</name>
    <name type="common">clouded apollo</name>
    <dbReference type="NCBI Taxonomy" id="213953"/>
    <lineage>
        <taxon>Eukaryota</taxon>
        <taxon>Metazoa</taxon>
        <taxon>Ecdysozoa</taxon>
        <taxon>Arthropoda</taxon>
        <taxon>Hexapoda</taxon>
        <taxon>Insecta</taxon>
        <taxon>Pterygota</taxon>
        <taxon>Neoptera</taxon>
        <taxon>Endopterygota</taxon>
        <taxon>Lepidoptera</taxon>
        <taxon>Glossata</taxon>
        <taxon>Ditrysia</taxon>
        <taxon>Papilionoidea</taxon>
        <taxon>Papilionidae</taxon>
        <taxon>Parnassiinae</taxon>
        <taxon>Parnassini</taxon>
        <taxon>Parnassius</taxon>
        <taxon>Driopa</taxon>
    </lineage>
</organism>
<feature type="signal peptide" evidence="4">
    <location>
        <begin position="1"/>
        <end position="21"/>
    </location>
</feature>
<sequence length="145" mass="13971">MFSKAIILFCAQVIFVQNAYSQCLGAGIGLGYAPGFAAEYSLGCGSALNNEFTYGPGLGFGYGLGGPVGLGAPAGIVGPAYGGAGIGDVAVAGEMGVAGNTLIAGQVPILGAVRFCGEVPAGGVVSIAGSCDGNCGCGCNGPYLY</sequence>
<comment type="caution">
    <text evidence="5">The sequence shown here is derived from an EMBL/GenBank/DDBJ whole genome shotgun (WGS) entry which is preliminary data.</text>
</comment>
<dbReference type="AlphaFoldDB" id="A0AAV1M8Z2"/>
<dbReference type="GO" id="GO:0007304">
    <property type="term" value="P:chorion-containing eggshell formation"/>
    <property type="evidence" value="ECO:0007669"/>
    <property type="project" value="InterPro"/>
</dbReference>
<accession>A0AAV1M8Z2</accession>
<gene>
    <name evidence="5" type="ORF">PARMNEM_LOCUS21366</name>
</gene>
<dbReference type="EMBL" id="CAVLGL010000148">
    <property type="protein sequence ID" value="CAK1602937.1"/>
    <property type="molecule type" value="Genomic_DNA"/>
</dbReference>
<reference evidence="5 6" key="1">
    <citation type="submission" date="2023-11" db="EMBL/GenBank/DDBJ databases">
        <authorList>
            <person name="Hedman E."/>
            <person name="Englund M."/>
            <person name="Stromberg M."/>
            <person name="Nyberg Akerstrom W."/>
            <person name="Nylinder S."/>
            <person name="Jareborg N."/>
            <person name="Kallberg Y."/>
            <person name="Kronander E."/>
        </authorList>
    </citation>
    <scope>NUCLEOTIDE SEQUENCE [LARGE SCALE GENOMIC DNA]</scope>
</reference>
<evidence type="ECO:0000256" key="3">
    <source>
        <dbReference type="RuleBase" id="RU004378"/>
    </source>
</evidence>
<comment type="similarity">
    <text evidence="1 3">Belongs to the chorion protein family.</text>
</comment>
<evidence type="ECO:0000313" key="6">
    <source>
        <dbReference type="Proteomes" id="UP001314205"/>
    </source>
</evidence>
<dbReference type="Pfam" id="PF01723">
    <property type="entry name" value="Chorion_1"/>
    <property type="match status" value="1"/>
</dbReference>
<evidence type="ECO:0000313" key="5">
    <source>
        <dbReference type="EMBL" id="CAK1602937.1"/>
    </source>
</evidence>
<name>A0AAV1M8Z2_9NEOP</name>
<evidence type="ECO:0000256" key="4">
    <source>
        <dbReference type="SAM" id="SignalP"/>
    </source>
</evidence>
<keyword evidence="6" id="KW-1185">Reference proteome</keyword>
<evidence type="ECO:0008006" key="7">
    <source>
        <dbReference type="Google" id="ProtNLM"/>
    </source>
</evidence>
<feature type="chain" id="PRO_5043326232" description="Chorion class A protein Ld2/Ld41" evidence="4">
    <location>
        <begin position="22"/>
        <end position="145"/>
    </location>
</feature>
<dbReference type="Proteomes" id="UP001314205">
    <property type="component" value="Unassembled WGS sequence"/>
</dbReference>
<keyword evidence="2" id="KW-0677">Repeat</keyword>